<reference evidence="2 3" key="1">
    <citation type="submission" date="2022-05" db="EMBL/GenBank/DDBJ databases">
        <authorList>
            <consortium name="Genoscope - CEA"/>
            <person name="William W."/>
        </authorList>
    </citation>
    <scope>NUCLEOTIDE SEQUENCE [LARGE SCALE GENOMIC DNA]</scope>
</reference>
<proteinExistence type="predicted"/>
<keyword evidence="3" id="KW-1185">Reference proteome</keyword>
<feature type="non-terminal residue" evidence="2">
    <location>
        <position position="1"/>
    </location>
</feature>
<organism evidence="2 3">
    <name type="scientific">Porites evermanni</name>
    <dbReference type="NCBI Taxonomy" id="104178"/>
    <lineage>
        <taxon>Eukaryota</taxon>
        <taxon>Metazoa</taxon>
        <taxon>Cnidaria</taxon>
        <taxon>Anthozoa</taxon>
        <taxon>Hexacorallia</taxon>
        <taxon>Scleractinia</taxon>
        <taxon>Fungiina</taxon>
        <taxon>Poritidae</taxon>
        <taxon>Porites</taxon>
    </lineage>
</organism>
<evidence type="ECO:0000256" key="1">
    <source>
        <dbReference type="SAM" id="Phobius"/>
    </source>
</evidence>
<dbReference type="EMBL" id="CALNXI010000043">
    <property type="protein sequence ID" value="CAH3016555.1"/>
    <property type="molecule type" value="Genomic_DNA"/>
</dbReference>
<dbReference type="Proteomes" id="UP001159427">
    <property type="component" value="Unassembled WGS sequence"/>
</dbReference>
<keyword evidence="1" id="KW-0812">Transmembrane</keyword>
<keyword evidence="1" id="KW-1133">Transmembrane helix</keyword>
<protein>
    <submittedName>
        <fullName evidence="2">Uncharacterized protein</fullName>
    </submittedName>
</protein>
<evidence type="ECO:0000313" key="2">
    <source>
        <dbReference type="EMBL" id="CAH3016555.1"/>
    </source>
</evidence>
<evidence type="ECO:0000313" key="3">
    <source>
        <dbReference type="Proteomes" id="UP001159427"/>
    </source>
</evidence>
<keyword evidence="1" id="KW-0472">Membrane</keyword>
<name>A0ABN8LHL2_9CNID</name>
<accession>A0ABN8LHL2</accession>
<sequence>QSYSQDTESSCIYLTADGTSICENDSHLLTIDEDALSRMQELFPVSPVVLPTEPLQPALINNSSTPATEDLVRSCVTPRKVQRVRETRQPGTDLYKLICCLKIAYIDFLFSFSLVLIFTTFPVGPEHMQNKCQVSVEEI</sequence>
<comment type="caution">
    <text evidence="2">The sequence shown here is derived from an EMBL/GenBank/DDBJ whole genome shotgun (WGS) entry which is preliminary data.</text>
</comment>
<gene>
    <name evidence="2" type="ORF">PEVE_00030384</name>
</gene>
<feature type="transmembrane region" description="Helical" evidence="1">
    <location>
        <begin position="94"/>
        <end position="118"/>
    </location>
</feature>